<dbReference type="Proteomes" id="UP000195880">
    <property type="component" value="Chromosome"/>
</dbReference>
<dbReference type="EMBL" id="CP021748">
    <property type="protein sequence ID" value="ARX84974.1"/>
    <property type="molecule type" value="Genomic_DNA"/>
</dbReference>
<dbReference type="RefSeq" id="WP_159399577.1">
    <property type="nucleotide sequence ID" value="NZ_CP021748.1"/>
</dbReference>
<organism evidence="1 2">
    <name type="scientific">Streptomyces alboflavus</name>
    <dbReference type="NCBI Taxonomy" id="67267"/>
    <lineage>
        <taxon>Bacteria</taxon>
        <taxon>Bacillati</taxon>
        <taxon>Actinomycetota</taxon>
        <taxon>Actinomycetes</taxon>
        <taxon>Kitasatosporales</taxon>
        <taxon>Streptomycetaceae</taxon>
        <taxon>Streptomyces</taxon>
    </lineage>
</organism>
<dbReference type="KEGG" id="salf:SMD44_04432"/>
<keyword evidence="2" id="KW-1185">Reference proteome</keyword>
<accession>A0A1Z1WEV2</accession>
<name>A0A1Z1WEV2_9ACTN</name>
<reference evidence="1 2" key="1">
    <citation type="submission" date="2017-05" db="EMBL/GenBank/DDBJ databases">
        <title>Streptomyces alboflavus Genome sequencing and assembly.</title>
        <authorList>
            <person name="Wang Y."/>
            <person name="Du B."/>
            <person name="Ding Y."/>
            <person name="Liu H."/>
            <person name="Hou Q."/>
            <person name="Liu K."/>
            <person name="Wang C."/>
            <person name="Yao L."/>
        </authorList>
    </citation>
    <scope>NUCLEOTIDE SEQUENCE [LARGE SCALE GENOMIC DNA]</scope>
    <source>
        <strain evidence="1 2">MDJK44</strain>
    </source>
</reference>
<evidence type="ECO:0000313" key="2">
    <source>
        <dbReference type="Proteomes" id="UP000195880"/>
    </source>
</evidence>
<evidence type="ECO:0000313" key="1">
    <source>
        <dbReference type="EMBL" id="ARX84974.1"/>
    </source>
</evidence>
<dbReference type="AlphaFoldDB" id="A0A1Z1WEV2"/>
<protein>
    <submittedName>
        <fullName evidence="1">Uncharacterized protein</fullName>
    </submittedName>
</protein>
<sequence length="55" mass="5678">MHAEFLSLPGNTGFAQDFAVEELEALDAPGFLGWDKETWLGAAIGGGLTAGIALT</sequence>
<gene>
    <name evidence="1" type="ORF">SMD44_04432</name>
</gene>
<proteinExistence type="predicted"/>